<keyword evidence="3" id="KW-1185">Reference proteome</keyword>
<protein>
    <submittedName>
        <fullName evidence="2">Uncharacterized protein</fullName>
    </submittedName>
</protein>
<accession>A0A1I6H3Z2</accession>
<dbReference type="AlphaFoldDB" id="A0A1I6H3Z2"/>
<feature type="signal peptide" evidence="1">
    <location>
        <begin position="1"/>
        <end position="19"/>
    </location>
</feature>
<keyword evidence="1" id="KW-0732">Signal</keyword>
<evidence type="ECO:0000256" key="1">
    <source>
        <dbReference type="SAM" id="SignalP"/>
    </source>
</evidence>
<evidence type="ECO:0000313" key="2">
    <source>
        <dbReference type="EMBL" id="SFR49154.1"/>
    </source>
</evidence>
<dbReference type="EMBL" id="FOYU01000002">
    <property type="protein sequence ID" value="SFR49154.1"/>
    <property type="molecule type" value="Genomic_DNA"/>
</dbReference>
<gene>
    <name evidence="2" type="ORF">SAMN04488070_1413</name>
</gene>
<reference evidence="3" key="1">
    <citation type="submission" date="2016-10" db="EMBL/GenBank/DDBJ databases">
        <authorList>
            <person name="Varghese N."/>
            <person name="Submissions S."/>
        </authorList>
    </citation>
    <scope>NUCLEOTIDE SEQUENCE [LARGE SCALE GENOMIC DNA]</scope>
    <source>
        <strain evidence="3">CGMCC 1.7285</strain>
    </source>
</reference>
<organism evidence="2 3">
    <name type="scientific">Pseudidiomarina maritima</name>
    <dbReference type="NCBI Taxonomy" id="519453"/>
    <lineage>
        <taxon>Bacteria</taxon>
        <taxon>Pseudomonadati</taxon>
        <taxon>Pseudomonadota</taxon>
        <taxon>Gammaproteobacteria</taxon>
        <taxon>Alteromonadales</taxon>
        <taxon>Idiomarinaceae</taxon>
        <taxon>Pseudidiomarina</taxon>
    </lineage>
</organism>
<dbReference type="RefSeq" id="WP_092857006.1">
    <property type="nucleotide sequence ID" value="NZ_FOYU01000002.1"/>
</dbReference>
<dbReference type="Proteomes" id="UP000199424">
    <property type="component" value="Unassembled WGS sequence"/>
</dbReference>
<sequence length="135" mass="14916">MNKMVAAIFIFLLVPTAVACDTPWQPCWYGQASAANTCSGDIVLLSAYDAKQVLSARPELRLPTQAELESFLLTEHAAKLRALAENVETFQVLTSGFVQHGNEFLATTVDIRHGRVELSAWRKPTLVILRQATMN</sequence>
<feature type="chain" id="PRO_5011476637" evidence="1">
    <location>
        <begin position="20"/>
        <end position="135"/>
    </location>
</feature>
<name>A0A1I6H3Z2_9GAMM</name>
<proteinExistence type="predicted"/>
<evidence type="ECO:0000313" key="3">
    <source>
        <dbReference type="Proteomes" id="UP000199424"/>
    </source>
</evidence>
<dbReference type="PROSITE" id="PS51257">
    <property type="entry name" value="PROKAR_LIPOPROTEIN"/>
    <property type="match status" value="1"/>
</dbReference>